<dbReference type="GeneID" id="66556775"/>
<dbReference type="Pfam" id="PF07396">
    <property type="entry name" value="Porin_O_P"/>
    <property type="match status" value="1"/>
</dbReference>
<dbReference type="Proteomes" id="UP000262607">
    <property type="component" value="Chromosome"/>
</dbReference>
<accession>A0AAD1CM47</accession>
<proteinExistence type="predicted"/>
<sequence length="375" mass="44951">MKKIKTIFFLLLLVFFYPFYGIHSKTKKEEILKKNIEKHEDRNLNMYIDFISSISSKVEKDVFDGGIFSEDFLKLDLIGKANENIDYRFVQKINLYPESYHIDTKMDIAYLKCKLNDQLSFLIGKQPISFGSMEYNSKSLQVYKYPDLYKNEENPIGINFIYTPKKNQEFRFQIVNHLNKGNNSIQNESNPMGYSLNWNWNLLHKKIQNRWSYSIFQEMVKDHFWKVLALGSKLDFKPISLESDYILSDEDIEKNRHFTQIFRFLTKEVSSIKYGTYFLKFKYNFIPRWNLFAKGVYELGRSKKEINKIIGKNQLFKKGYTYYGGIEYQPIKHNEDLNLYFVYQRKNIKYMDIVKQENKNNHFISLGLSYRVKLL</sequence>
<reference evidence="1 2" key="1">
    <citation type="submission" date="2014-06" db="EMBL/GenBank/DDBJ databases">
        <title>Genome sequence of the intracellular symbiont Blattabacterium cuenoti, strain CPU2 from the wood feeding cockroach Cryptocercus punctulatus.</title>
        <authorList>
            <person name="Kinjo Y."/>
            <person name="Ohkuma M."/>
            <person name="Tokuda G."/>
        </authorList>
    </citation>
    <scope>NUCLEOTIDE SEQUENCE [LARGE SCALE GENOMIC DNA]</scope>
    <source>
        <strain evidence="1 2">CPU2</strain>
    </source>
</reference>
<evidence type="ECO:0000313" key="1">
    <source>
        <dbReference type="EMBL" id="BBA17795.1"/>
    </source>
</evidence>
<gene>
    <name evidence="1" type="ORF">CPU2_295</name>
</gene>
<dbReference type="InterPro" id="IPR010870">
    <property type="entry name" value="Porin_O/P"/>
</dbReference>
<name>A0AAD1CM47_9FLAO</name>
<dbReference type="SUPFAM" id="SSF56935">
    <property type="entry name" value="Porins"/>
    <property type="match status" value="1"/>
</dbReference>
<dbReference type="EMBL" id="AP014610">
    <property type="protein sequence ID" value="BBA17795.1"/>
    <property type="molecule type" value="Genomic_DNA"/>
</dbReference>
<dbReference type="RefSeq" id="WP_110548711.1">
    <property type="nucleotide sequence ID" value="NZ_AP014610.1"/>
</dbReference>
<protein>
    <recommendedName>
        <fullName evidence="3">Porin</fullName>
    </recommendedName>
</protein>
<evidence type="ECO:0000313" key="2">
    <source>
        <dbReference type="Proteomes" id="UP000262607"/>
    </source>
</evidence>
<evidence type="ECO:0008006" key="3">
    <source>
        <dbReference type="Google" id="ProtNLM"/>
    </source>
</evidence>
<organism evidence="1 2">
    <name type="scientific">Blattabacterium punctulatus CPU2</name>
    <dbReference type="NCBI Taxonomy" id="1457032"/>
    <lineage>
        <taxon>Bacteria</taxon>
        <taxon>Pseudomonadati</taxon>
        <taxon>Bacteroidota</taxon>
        <taxon>Flavobacteriia</taxon>
        <taxon>Flavobacteriales</taxon>
        <taxon>Blattabacteriaceae</taxon>
        <taxon>Blattabacterium</taxon>
    </lineage>
</organism>
<dbReference type="AlphaFoldDB" id="A0AAD1CM47"/>